<name>A0A2R3ZAX6_9FLAO</name>
<keyword evidence="2" id="KW-1185">Reference proteome</keyword>
<organism evidence="1 2">
    <name type="scientific">Christiangramia fulva</name>
    <dbReference type="NCBI Taxonomy" id="2126553"/>
    <lineage>
        <taxon>Bacteria</taxon>
        <taxon>Pseudomonadati</taxon>
        <taxon>Bacteroidota</taxon>
        <taxon>Flavobacteriia</taxon>
        <taxon>Flavobacteriales</taxon>
        <taxon>Flavobacteriaceae</taxon>
        <taxon>Christiangramia</taxon>
    </lineage>
</organism>
<dbReference type="GO" id="GO:0008556">
    <property type="term" value="F:P-type potassium transmembrane transporter activity"/>
    <property type="evidence" value="ECO:0007669"/>
    <property type="project" value="InterPro"/>
</dbReference>
<dbReference type="AlphaFoldDB" id="A0A2R3ZAX6"/>
<dbReference type="Pfam" id="PF09604">
    <property type="entry name" value="Potass_KdpF"/>
    <property type="match status" value="1"/>
</dbReference>
<accession>A0A2R3ZAX6</accession>
<dbReference type="Proteomes" id="UP000241507">
    <property type="component" value="Chromosome"/>
</dbReference>
<dbReference type="EMBL" id="CP028136">
    <property type="protein sequence ID" value="AVR47374.1"/>
    <property type="molecule type" value="Genomic_DNA"/>
</dbReference>
<evidence type="ECO:0000313" key="2">
    <source>
        <dbReference type="Proteomes" id="UP000241507"/>
    </source>
</evidence>
<reference evidence="2" key="1">
    <citation type="submission" date="2018-03" db="EMBL/GenBank/DDBJ databases">
        <title>Gramella fulva sp. nov., isolated from a dry surface of tidal flat.</title>
        <authorList>
            <person name="Hwang S.H."/>
            <person name="Hwang W.M."/>
            <person name="Kang K."/>
            <person name="Ahn T.-Y."/>
        </authorList>
    </citation>
    <scope>NUCLEOTIDE SEQUENCE [LARGE SCALE GENOMIC DNA]</scope>
    <source>
        <strain evidence="2">SH35</strain>
    </source>
</reference>
<proteinExistence type="predicted"/>
<dbReference type="NCBIfam" id="TIGR02115">
    <property type="entry name" value="potass_kdpF"/>
    <property type="match status" value="1"/>
</dbReference>
<dbReference type="RefSeq" id="WP_107014141.1">
    <property type="nucleotide sequence ID" value="NZ_CP028136.1"/>
</dbReference>
<dbReference type="GO" id="GO:0005886">
    <property type="term" value="C:plasma membrane"/>
    <property type="evidence" value="ECO:0007669"/>
    <property type="project" value="InterPro"/>
</dbReference>
<sequence>MIILLIISVITLGYLFYAIVKPEKF</sequence>
<protein>
    <submittedName>
        <fullName evidence="1">K(+)-transporting ATPase subunit F</fullName>
    </submittedName>
</protein>
<gene>
    <name evidence="1" type="primary">kdpF</name>
    <name evidence="1" type="ORF">C7S20_07785</name>
</gene>
<dbReference type="InterPro" id="IPR011726">
    <property type="entry name" value="KdpF"/>
</dbReference>
<dbReference type="KEGG" id="grs:C7S20_07785"/>
<evidence type="ECO:0000313" key="1">
    <source>
        <dbReference type="EMBL" id="AVR47374.1"/>
    </source>
</evidence>